<reference evidence="1 2" key="1">
    <citation type="journal article" date="2018" name="Evol. Lett.">
        <title>Horizontal gene cluster transfer increased hallucinogenic mushroom diversity.</title>
        <authorList>
            <person name="Reynolds H.T."/>
            <person name="Vijayakumar V."/>
            <person name="Gluck-Thaler E."/>
            <person name="Korotkin H.B."/>
            <person name="Matheny P.B."/>
            <person name="Slot J.C."/>
        </authorList>
    </citation>
    <scope>NUCLEOTIDE SEQUENCE [LARGE SCALE GENOMIC DNA]</scope>
    <source>
        <strain evidence="1 2">2631</strain>
    </source>
</reference>
<comment type="caution">
    <text evidence="1">The sequence shown here is derived from an EMBL/GenBank/DDBJ whole genome shotgun (WGS) entry which is preliminary data.</text>
</comment>
<dbReference type="EMBL" id="NHYD01002547">
    <property type="protein sequence ID" value="PPQ86159.1"/>
    <property type="molecule type" value="Genomic_DNA"/>
</dbReference>
<gene>
    <name evidence="1" type="ORF">CVT25_002909</name>
</gene>
<dbReference type="Proteomes" id="UP000283269">
    <property type="component" value="Unassembled WGS sequence"/>
</dbReference>
<accession>A0A409X5V2</accession>
<evidence type="ECO:0000313" key="1">
    <source>
        <dbReference type="EMBL" id="PPQ86159.1"/>
    </source>
</evidence>
<keyword evidence="2" id="KW-1185">Reference proteome</keyword>
<dbReference type="AlphaFoldDB" id="A0A409X5V2"/>
<name>A0A409X5V2_PSICY</name>
<sequence length="79" mass="9042">MVHNRGENTITLNQAQLQKSLKRPTVKRWIRGAISAPAEFSSSERDALIKGEAVDLDIVCSALHLLNYPEEKRRSYWAY</sequence>
<proteinExistence type="predicted"/>
<evidence type="ECO:0000313" key="2">
    <source>
        <dbReference type="Proteomes" id="UP000283269"/>
    </source>
</evidence>
<organism evidence="1 2">
    <name type="scientific">Psilocybe cyanescens</name>
    <dbReference type="NCBI Taxonomy" id="93625"/>
    <lineage>
        <taxon>Eukaryota</taxon>
        <taxon>Fungi</taxon>
        <taxon>Dikarya</taxon>
        <taxon>Basidiomycota</taxon>
        <taxon>Agaricomycotina</taxon>
        <taxon>Agaricomycetes</taxon>
        <taxon>Agaricomycetidae</taxon>
        <taxon>Agaricales</taxon>
        <taxon>Agaricineae</taxon>
        <taxon>Strophariaceae</taxon>
        <taxon>Psilocybe</taxon>
    </lineage>
</organism>
<protein>
    <submittedName>
        <fullName evidence="1">Uncharacterized protein</fullName>
    </submittedName>
</protein>
<dbReference type="InParanoid" id="A0A409X5V2"/>